<dbReference type="Gene3D" id="3.50.50.60">
    <property type="entry name" value="FAD/NAD(P)-binding domain"/>
    <property type="match status" value="1"/>
</dbReference>
<dbReference type="AlphaFoldDB" id="A0A8H5GQI4"/>
<dbReference type="GO" id="GO:0004174">
    <property type="term" value="F:electron-transferring-flavoprotein dehydrogenase activity"/>
    <property type="evidence" value="ECO:0007669"/>
    <property type="project" value="TreeGrafter"/>
</dbReference>
<evidence type="ECO:0000256" key="4">
    <source>
        <dbReference type="ARBA" id="ARBA00023002"/>
    </source>
</evidence>
<feature type="domain" description="FAD/NAD(P)-binding" evidence="5">
    <location>
        <begin position="27"/>
        <end position="110"/>
    </location>
</feature>
<evidence type="ECO:0000256" key="2">
    <source>
        <dbReference type="ARBA" id="ARBA00022630"/>
    </source>
</evidence>
<reference evidence="6 7" key="1">
    <citation type="journal article" date="2020" name="ISME J.">
        <title>Uncovering the hidden diversity of litter-decomposition mechanisms in mushroom-forming fungi.</title>
        <authorList>
            <person name="Floudas D."/>
            <person name="Bentzer J."/>
            <person name="Ahren D."/>
            <person name="Johansson T."/>
            <person name="Persson P."/>
            <person name="Tunlid A."/>
        </authorList>
    </citation>
    <scope>NUCLEOTIDE SEQUENCE [LARGE SCALE GENOMIC DNA]</scope>
    <source>
        <strain evidence="6 7">CBS 291.85</strain>
    </source>
</reference>
<dbReference type="GO" id="GO:0050660">
    <property type="term" value="F:flavin adenine dinucleotide binding"/>
    <property type="evidence" value="ECO:0007669"/>
    <property type="project" value="TreeGrafter"/>
</dbReference>
<dbReference type="PANTHER" id="PTHR43735:SF3">
    <property type="entry name" value="FERROPTOSIS SUPPRESSOR PROTEIN 1"/>
    <property type="match status" value="1"/>
</dbReference>
<keyword evidence="7" id="KW-1185">Reference proteome</keyword>
<keyword evidence="3" id="KW-0274">FAD</keyword>
<dbReference type="InterPro" id="IPR023753">
    <property type="entry name" value="FAD/NAD-binding_dom"/>
</dbReference>
<gene>
    <name evidence="6" type="ORF">D9758_003092</name>
</gene>
<evidence type="ECO:0000256" key="1">
    <source>
        <dbReference type="ARBA" id="ARBA00006442"/>
    </source>
</evidence>
<dbReference type="EMBL" id="JAACJM010000014">
    <property type="protein sequence ID" value="KAF5369040.1"/>
    <property type="molecule type" value="Genomic_DNA"/>
</dbReference>
<dbReference type="OrthoDB" id="202203at2759"/>
<evidence type="ECO:0000313" key="7">
    <source>
        <dbReference type="Proteomes" id="UP000559256"/>
    </source>
</evidence>
<dbReference type="GO" id="GO:0005737">
    <property type="term" value="C:cytoplasm"/>
    <property type="evidence" value="ECO:0007669"/>
    <property type="project" value="TreeGrafter"/>
</dbReference>
<accession>A0A8H5GQI4</accession>
<dbReference type="InterPro" id="IPR036188">
    <property type="entry name" value="FAD/NAD-bd_sf"/>
</dbReference>
<evidence type="ECO:0000259" key="5">
    <source>
        <dbReference type="Pfam" id="PF07992"/>
    </source>
</evidence>
<proteinExistence type="inferred from homology"/>
<comment type="caution">
    <text evidence="6">The sequence shown here is derived from an EMBL/GenBank/DDBJ whole genome shotgun (WGS) entry which is preliminary data.</text>
</comment>
<name>A0A8H5GQI4_9AGAR</name>
<dbReference type="PANTHER" id="PTHR43735">
    <property type="entry name" value="APOPTOSIS-INDUCING FACTOR 1"/>
    <property type="match status" value="1"/>
</dbReference>
<organism evidence="6 7">
    <name type="scientific">Tetrapyrgos nigripes</name>
    <dbReference type="NCBI Taxonomy" id="182062"/>
    <lineage>
        <taxon>Eukaryota</taxon>
        <taxon>Fungi</taxon>
        <taxon>Dikarya</taxon>
        <taxon>Basidiomycota</taxon>
        <taxon>Agaricomycotina</taxon>
        <taxon>Agaricomycetes</taxon>
        <taxon>Agaricomycetidae</taxon>
        <taxon>Agaricales</taxon>
        <taxon>Marasmiineae</taxon>
        <taxon>Marasmiaceae</taxon>
        <taxon>Tetrapyrgos</taxon>
    </lineage>
</organism>
<sequence length="165" mass="18381">MVRSELVGAHTTSLLLALTFYPARLTELAGEIKDIWPSKPVTILHRSDKLITAGYPDRYRRRIAAQLKARGVSFILDNELDMDVTGTEKEGELKTFRTKSGRTIKADLVVCLSYLELIPGQKELICINKSNTSFLSSSPLSSLLTPSGITSTFQLSGFPHIRQYH</sequence>
<dbReference type="SUPFAM" id="SSF51905">
    <property type="entry name" value="FAD/NAD(P)-binding domain"/>
    <property type="match status" value="1"/>
</dbReference>
<dbReference type="Pfam" id="PF07992">
    <property type="entry name" value="Pyr_redox_2"/>
    <property type="match status" value="1"/>
</dbReference>
<protein>
    <recommendedName>
        <fullName evidence="5">FAD/NAD(P)-binding domain-containing protein</fullName>
    </recommendedName>
</protein>
<evidence type="ECO:0000313" key="6">
    <source>
        <dbReference type="EMBL" id="KAF5369040.1"/>
    </source>
</evidence>
<dbReference type="Proteomes" id="UP000559256">
    <property type="component" value="Unassembled WGS sequence"/>
</dbReference>
<evidence type="ECO:0000256" key="3">
    <source>
        <dbReference type="ARBA" id="ARBA00022827"/>
    </source>
</evidence>
<keyword evidence="4" id="KW-0560">Oxidoreductase</keyword>
<comment type="similarity">
    <text evidence="1">Belongs to the FAD-dependent oxidoreductase family.</text>
</comment>
<keyword evidence="2" id="KW-0285">Flavoprotein</keyword>